<comment type="caution">
    <text evidence="3">The sequence shown here is derived from an EMBL/GenBank/DDBJ whole genome shotgun (WGS) entry which is preliminary data.</text>
</comment>
<evidence type="ECO:0000256" key="2">
    <source>
        <dbReference type="SAM" id="SignalP"/>
    </source>
</evidence>
<dbReference type="Proteomes" id="UP000314294">
    <property type="component" value="Unassembled WGS sequence"/>
</dbReference>
<proteinExistence type="predicted"/>
<reference evidence="3 4" key="1">
    <citation type="submission" date="2019-03" db="EMBL/GenBank/DDBJ databases">
        <title>First draft genome of Liparis tanakae, snailfish: a comprehensive survey of snailfish specific genes.</title>
        <authorList>
            <person name="Kim W."/>
            <person name="Song I."/>
            <person name="Jeong J.-H."/>
            <person name="Kim D."/>
            <person name="Kim S."/>
            <person name="Ryu S."/>
            <person name="Song J.Y."/>
            <person name="Lee S.K."/>
        </authorList>
    </citation>
    <scope>NUCLEOTIDE SEQUENCE [LARGE SCALE GENOMIC DNA]</scope>
    <source>
        <tissue evidence="3">Muscle</tissue>
    </source>
</reference>
<name>A0A4Z2IMS7_9TELE</name>
<feature type="chain" id="PRO_5021439415" evidence="2">
    <location>
        <begin position="26"/>
        <end position="176"/>
    </location>
</feature>
<evidence type="ECO:0000256" key="1">
    <source>
        <dbReference type="SAM" id="Phobius"/>
    </source>
</evidence>
<keyword evidence="2" id="KW-0732">Signal</keyword>
<feature type="transmembrane region" description="Helical" evidence="1">
    <location>
        <begin position="43"/>
        <end position="63"/>
    </location>
</feature>
<keyword evidence="1" id="KW-0472">Membrane</keyword>
<feature type="signal peptide" evidence="2">
    <location>
        <begin position="1"/>
        <end position="25"/>
    </location>
</feature>
<dbReference type="AlphaFoldDB" id="A0A4Z2IMS7"/>
<keyword evidence="4" id="KW-1185">Reference proteome</keyword>
<organism evidence="3 4">
    <name type="scientific">Liparis tanakae</name>
    <name type="common">Tanaka's snailfish</name>
    <dbReference type="NCBI Taxonomy" id="230148"/>
    <lineage>
        <taxon>Eukaryota</taxon>
        <taxon>Metazoa</taxon>
        <taxon>Chordata</taxon>
        <taxon>Craniata</taxon>
        <taxon>Vertebrata</taxon>
        <taxon>Euteleostomi</taxon>
        <taxon>Actinopterygii</taxon>
        <taxon>Neopterygii</taxon>
        <taxon>Teleostei</taxon>
        <taxon>Neoteleostei</taxon>
        <taxon>Acanthomorphata</taxon>
        <taxon>Eupercaria</taxon>
        <taxon>Perciformes</taxon>
        <taxon>Cottioidei</taxon>
        <taxon>Cottales</taxon>
        <taxon>Liparidae</taxon>
        <taxon>Liparis</taxon>
    </lineage>
</organism>
<dbReference type="EMBL" id="SRLO01000068">
    <property type="protein sequence ID" value="TNN79077.1"/>
    <property type="molecule type" value="Genomic_DNA"/>
</dbReference>
<sequence>MVSSSGPSHCCWPLLLLAPTTGGSARASTLNDGHMSFTMWDCIISAISWAWLGVLMNVGLLLVRHIWWGLDSHQHVEGRKQVVHREVRKAEVGRFLGAQRDLKRKVIDISGLEARAKRRIQRVALVLGDRKAESDDPKVLADTDDLPEVQLLFGVLLQRIEGQHTLIHLLSFHTSS</sequence>
<evidence type="ECO:0000313" key="3">
    <source>
        <dbReference type="EMBL" id="TNN79077.1"/>
    </source>
</evidence>
<keyword evidence="1" id="KW-0812">Transmembrane</keyword>
<accession>A0A4Z2IMS7</accession>
<keyword evidence="1" id="KW-1133">Transmembrane helix</keyword>
<gene>
    <name evidence="3" type="ORF">EYF80_010756</name>
</gene>
<evidence type="ECO:0000313" key="4">
    <source>
        <dbReference type="Proteomes" id="UP000314294"/>
    </source>
</evidence>
<protein>
    <submittedName>
        <fullName evidence="3">Uncharacterized protein</fullName>
    </submittedName>
</protein>